<protein>
    <recommendedName>
        <fullName evidence="3">LysR family transcriptional regulator</fullName>
    </recommendedName>
</protein>
<accession>A0ABV6PDJ3</accession>
<dbReference type="Proteomes" id="UP001589943">
    <property type="component" value="Unassembled WGS sequence"/>
</dbReference>
<comment type="caution">
    <text evidence="1">The sequence shown here is derived from an EMBL/GenBank/DDBJ whole genome shotgun (WGS) entry which is preliminary data.</text>
</comment>
<evidence type="ECO:0000313" key="1">
    <source>
        <dbReference type="EMBL" id="MFC0587901.1"/>
    </source>
</evidence>
<evidence type="ECO:0000313" key="2">
    <source>
        <dbReference type="Proteomes" id="UP001589943"/>
    </source>
</evidence>
<dbReference type="EMBL" id="JBHLTL010000001">
    <property type="protein sequence ID" value="MFC0587901.1"/>
    <property type="molecule type" value="Genomic_DNA"/>
</dbReference>
<dbReference type="RefSeq" id="WP_379479424.1">
    <property type="nucleotide sequence ID" value="NZ_JBHLTL010000001.1"/>
</dbReference>
<keyword evidence="2" id="KW-1185">Reference proteome</keyword>
<proteinExistence type="predicted"/>
<sequence length="138" mass="14944">MHPPDLPPRPTGIAAPTFTPVPLARTRHDGWTVPRQTAFLRALSVTGSVASAARMVGMSRKAAYALRARPGAASFAAAWDRALGEGRDRAFEWLMERALNGVTTITLRTGGTVEVGHGPDRRLVADPLRHKLTQGDRR</sequence>
<reference evidence="1 2" key="1">
    <citation type="submission" date="2024-09" db="EMBL/GenBank/DDBJ databases">
        <authorList>
            <person name="Sun Q."/>
            <person name="Mori K."/>
        </authorList>
    </citation>
    <scope>NUCLEOTIDE SEQUENCE [LARGE SCALE GENOMIC DNA]</scope>
    <source>
        <strain evidence="1 2">NCAIM B.02537</strain>
    </source>
</reference>
<gene>
    <name evidence="1" type="ORF">ACFFF7_00580</name>
</gene>
<organism evidence="1 2">
    <name type="scientific">Novosphingobium aquiterrae</name>
    <dbReference type="NCBI Taxonomy" id="624388"/>
    <lineage>
        <taxon>Bacteria</taxon>
        <taxon>Pseudomonadati</taxon>
        <taxon>Pseudomonadota</taxon>
        <taxon>Alphaproteobacteria</taxon>
        <taxon>Sphingomonadales</taxon>
        <taxon>Sphingomonadaceae</taxon>
        <taxon>Novosphingobium</taxon>
    </lineage>
</organism>
<name>A0ABV6PDJ3_9SPHN</name>
<evidence type="ECO:0008006" key="3">
    <source>
        <dbReference type="Google" id="ProtNLM"/>
    </source>
</evidence>